<keyword evidence="2" id="KW-0678">Repressor</keyword>
<dbReference type="InterPro" id="IPR023674">
    <property type="entry name" value="Ribosomal_uL1-like"/>
</dbReference>
<dbReference type="Gene3D" id="3.30.190.20">
    <property type="match status" value="1"/>
</dbReference>
<proteinExistence type="inferred from homology"/>
<dbReference type="GO" id="GO:1990904">
    <property type="term" value="C:ribonucleoprotein complex"/>
    <property type="evidence" value="ECO:0007669"/>
    <property type="project" value="UniProtKB-KW"/>
</dbReference>
<evidence type="ECO:0000313" key="9">
    <source>
        <dbReference type="Proteomes" id="UP000176666"/>
    </source>
</evidence>
<gene>
    <name evidence="8" type="ORF">A3F02_01500</name>
</gene>
<evidence type="ECO:0000256" key="5">
    <source>
        <dbReference type="ARBA" id="ARBA00023274"/>
    </source>
</evidence>
<keyword evidence="5 6" id="KW-0687">Ribonucleoprotein</keyword>
<dbReference type="InterPro" id="IPR023673">
    <property type="entry name" value="Ribosomal_uL1_CS"/>
</dbReference>
<keyword evidence="3" id="KW-0810">Translation regulation</keyword>
<dbReference type="GO" id="GO:0006417">
    <property type="term" value="P:regulation of translation"/>
    <property type="evidence" value="ECO:0007669"/>
    <property type="project" value="UniProtKB-KW"/>
</dbReference>
<dbReference type="PROSITE" id="PS01199">
    <property type="entry name" value="RIBOSOMAL_L1"/>
    <property type="match status" value="1"/>
</dbReference>
<name>A0A1F5H0N4_9BACT</name>
<dbReference type="SUPFAM" id="SSF56808">
    <property type="entry name" value="Ribosomal protein L1"/>
    <property type="match status" value="1"/>
</dbReference>
<dbReference type="InterPro" id="IPR028364">
    <property type="entry name" value="Ribosomal_uL1/biogenesis"/>
</dbReference>
<dbReference type="Gene3D" id="3.40.50.790">
    <property type="match status" value="1"/>
</dbReference>
<feature type="region of interest" description="Disordered" evidence="7">
    <location>
        <begin position="36"/>
        <end position="101"/>
    </location>
</feature>
<evidence type="ECO:0000256" key="3">
    <source>
        <dbReference type="ARBA" id="ARBA00022845"/>
    </source>
</evidence>
<dbReference type="PANTHER" id="PTHR36427">
    <property type="entry name" value="54S RIBOSOMAL PROTEIN L1, MITOCHONDRIAL"/>
    <property type="match status" value="1"/>
</dbReference>
<protein>
    <recommendedName>
        <fullName evidence="6">Ribosomal protein</fullName>
    </recommendedName>
</protein>
<feature type="compositionally biased region" description="Basic and acidic residues" evidence="7">
    <location>
        <begin position="63"/>
        <end position="93"/>
    </location>
</feature>
<sequence>MGTTRIKIIDLASDQKEIKTSRKHAEKLSAVSYIKKVKPQKKKKQKEEIQKQTVRTPADVLADSDKPKQIEKTDDVKKDLPEIEAQKNTSKKESQKHRHLGKKYNQAASLIDKNKLYNIKEAIDLLHKTSYVKFDPTVEIHLNVKDKNIKGSVNLPHPVAQKKQRQYLVFVDKKIESDKDIILGNEATITQIQEGKLKPNRDFDVVYSTPKYMVQIASIAKILGPAGMMPNPKNKTVDENPSQIINAISESSFEYKTEPSAPIIHSILGKLSQKPQILEDNFATLIKTIGTAKIINATINSTMSPAIKLQVTA</sequence>
<evidence type="ECO:0000256" key="1">
    <source>
        <dbReference type="ARBA" id="ARBA00010531"/>
    </source>
</evidence>
<dbReference type="GO" id="GO:0005840">
    <property type="term" value="C:ribosome"/>
    <property type="evidence" value="ECO:0007669"/>
    <property type="project" value="UniProtKB-KW"/>
</dbReference>
<dbReference type="CDD" id="cd00403">
    <property type="entry name" value="Ribosomal_L1"/>
    <property type="match status" value="1"/>
</dbReference>
<evidence type="ECO:0000256" key="2">
    <source>
        <dbReference type="ARBA" id="ARBA00022491"/>
    </source>
</evidence>
<comment type="caution">
    <text evidence="8">The sequence shown here is derived from an EMBL/GenBank/DDBJ whole genome shotgun (WGS) entry which is preliminary data.</text>
</comment>
<evidence type="ECO:0000256" key="6">
    <source>
        <dbReference type="RuleBase" id="RU000659"/>
    </source>
</evidence>
<evidence type="ECO:0000256" key="7">
    <source>
        <dbReference type="SAM" id="MobiDB-lite"/>
    </source>
</evidence>
<evidence type="ECO:0000313" key="8">
    <source>
        <dbReference type="EMBL" id="OGD97629.1"/>
    </source>
</evidence>
<organism evidence="8 9">
    <name type="scientific">Candidatus Curtissbacteria bacterium RIFCSPHIGHO2_12_FULL_38_9b</name>
    <dbReference type="NCBI Taxonomy" id="1797720"/>
    <lineage>
        <taxon>Bacteria</taxon>
        <taxon>Candidatus Curtissiibacteriota</taxon>
    </lineage>
</organism>
<dbReference type="PANTHER" id="PTHR36427:SF3">
    <property type="entry name" value="LARGE RIBOSOMAL SUBUNIT PROTEIN UL1M"/>
    <property type="match status" value="1"/>
</dbReference>
<evidence type="ECO:0000256" key="4">
    <source>
        <dbReference type="ARBA" id="ARBA00022980"/>
    </source>
</evidence>
<keyword evidence="4 6" id="KW-0689">Ribosomal protein</keyword>
<dbReference type="AlphaFoldDB" id="A0A1F5H0N4"/>
<accession>A0A1F5H0N4</accession>
<comment type="similarity">
    <text evidence="1 6">Belongs to the universal ribosomal protein uL1 family.</text>
</comment>
<reference evidence="8 9" key="1">
    <citation type="journal article" date="2016" name="Nat. Commun.">
        <title>Thousands of microbial genomes shed light on interconnected biogeochemical processes in an aquifer system.</title>
        <authorList>
            <person name="Anantharaman K."/>
            <person name="Brown C.T."/>
            <person name="Hug L.A."/>
            <person name="Sharon I."/>
            <person name="Castelle C.J."/>
            <person name="Probst A.J."/>
            <person name="Thomas B.C."/>
            <person name="Singh A."/>
            <person name="Wilkins M.J."/>
            <person name="Karaoz U."/>
            <person name="Brodie E.L."/>
            <person name="Williams K.H."/>
            <person name="Hubbard S.S."/>
            <person name="Banfield J.F."/>
        </authorList>
    </citation>
    <scope>NUCLEOTIDE SEQUENCE [LARGE SCALE GENOMIC DNA]</scope>
</reference>
<dbReference type="InterPro" id="IPR016095">
    <property type="entry name" value="Ribosomal_uL1_3-a/b-sand"/>
</dbReference>
<dbReference type="Pfam" id="PF00687">
    <property type="entry name" value="Ribosomal_L1"/>
    <property type="match status" value="1"/>
</dbReference>
<dbReference type="Proteomes" id="UP000176666">
    <property type="component" value="Unassembled WGS sequence"/>
</dbReference>
<dbReference type="EMBL" id="MFBJ01000001">
    <property type="protein sequence ID" value="OGD97629.1"/>
    <property type="molecule type" value="Genomic_DNA"/>
</dbReference>